<reference evidence="1" key="1">
    <citation type="journal article" date="2022" name="Int. J. Mol. Sci.">
        <title>Draft Genome of Tanacetum Coccineum: Genomic Comparison of Closely Related Tanacetum-Family Plants.</title>
        <authorList>
            <person name="Yamashiro T."/>
            <person name="Shiraishi A."/>
            <person name="Nakayama K."/>
            <person name="Satake H."/>
        </authorList>
    </citation>
    <scope>NUCLEOTIDE SEQUENCE</scope>
</reference>
<evidence type="ECO:0000313" key="1">
    <source>
        <dbReference type="EMBL" id="GJT16080.1"/>
    </source>
</evidence>
<dbReference type="Proteomes" id="UP001151760">
    <property type="component" value="Unassembled WGS sequence"/>
</dbReference>
<proteinExistence type="predicted"/>
<organism evidence="1 2">
    <name type="scientific">Tanacetum coccineum</name>
    <dbReference type="NCBI Taxonomy" id="301880"/>
    <lineage>
        <taxon>Eukaryota</taxon>
        <taxon>Viridiplantae</taxon>
        <taxon>Streptophyta</taxon>
        <taxon>Embryophyta</taxon>
        <taxon>Tracheophyta</taxon>
        <taxon>Spermatophyta</taxon>
        <taxon>Magnoliopsida</taxon>
        <taxon>eudicotyledons</taxon>
        <taxon>Gunneridae</taxon>
        <taxon>Pentapetalae</taxon>
        <taxon>asterids</taxon>
        <taxon>campanulids</taxon>
        <taxon>Asterales</taxon>
        <taxon>Asteraceae</taxon>
        <taxon>Asteroideae</taxon>
        <taxon>Anthemideae</taxon>
        <taxon>Anthemidinae</taxon>
        <taxon>Tanacetum</taxon>
    </lineage>
</organism>
<gene>
    <name evidence="1" type="ORF">Tco_0874786</name>
</gene>
<reference evidence="1" key="2">
    <citation type="submission" date="2022-01" db="EMBL/GenBank/DDBJ databases">
        <authorList>
            <person name="Yamashiro T."/>
            <person name="Shiraishi A."/>
            <person name="Satake H."/>
            <person name="Nakayama K."/>
        </authorList>
    </citation>
    <scope>NUCLEOTIDE SEQUENCE</scope>
</reference>
<evidence type="ECO:0000313" key="2">
    <source>
        <dbReference type="Proteomes" id="UP001151760"/>
    </source>
</evidence>
<accession>A0ABQ5BMK9</accession>
<sequence>MVCGHFRESVATANAFPYILTCAFFRSRERKMEPKLNIKRSNQKLYDKKDNPEAVSIPELQSQDEEQLVGMEICWNTLFVWHAHVYLFMSGVPEISSTVIEDNTLSTYFNHVEA</sequence>
<dbReference type="EMBL" id="BQNB010013446">
    <property type="protein sequence ID" value="GJT16080.1"/>
    <property type="molecule type" value="Genomic_DNA"/>
</dbReference>
<protein>
    <submittedName>
        <fullName evidence="1">Uncharacterized protein</fullName>
    </submittedName>
</protein>
<comment type="caution">
    <text evidence="1">The sequence shown here is derived from an EMBL/GenBank/DDBJ whole genome shotgun (WGS) entry which is preliminary data.</text>
</comment>
<keyword evidence="2" id="KW-1185">Reference proteome</keyword>
<name>A0ABQ5BMK9_9ASTR</name>